<keyword evidence="4 7" id="KW-0833">Ubl conjugation pathway</keyword>
<feature type="active site" description="Nucleophile" evidence="7">
    <location>
        <position position="77"/>
    </location>
</feature>
<dbReference type="GO" id="GO:0006511">
    <property type="term" value="P:ubiquitin-dependent protein catabolic process"/>
    <property type="evidence" value="ECO:0007669"/>
    <property type="project" value="UniProtKB-UniRule"/>
</dbReference>
<dbReference type="Pfam" id="PF01088">
    <property type="entry name" value="Peptidase_C12"/>
    <property type="match status" value="1"/>
</dbReference>
<name>A0AAU9IRF3_9CILI</name>
<dbReference type="SUPFAM" id="SSF54001">
    <property type="entry name" value="Cysteine proteinases"/>
    <property type="match status" value="1"/>
</dbReference>
<feature type="domain" description="UCH catalytic" evidence="9">
    <location>
        <begin position="2"/>
        <end position="204"/>
    </location>
</feature>
<evidence type="ECO:0000259" key="9">
    <source>
        <dbReference type="PROSITE" id="PS52048"/>
    </source>
</evidence>
<evidence type="ECO:0000313" key="10">
    <source>
        <dbReference type="EMBL" id="CAG9316048.1"/>
    </source>
</evidence>
<protein>
    <recommendedName>
        <fullName evidence="8">Ubiquitin carboxyl-terminal hydrolase</fullName>
        <ecNumber evidence="8">3.4.19.12</ecNumber>
    </recommendedName>
</protein>
<dbReference type="Proteomes" id="UP001162131">
    <property type="component" value="Unassembled WGS sequence"/>
</dbReference>
<gene>
    <name evidence="10" type="ORF">BSTOLATCC_MIC15491</name>
</gene>
<dbReference type="AlphaFoldDB" id="A0AAU9IRF3"/>
<organism evidence="10 11">
    <name type="scientific">Blepharisma stoltei</name>
    <dbReference type="NCBI Taxonomy" id="1481888"/>
    <lineage>
        <taxon>Eukaryota</taxon>
        <taxon>Sar</taxon>
        <taxon>Alveolata</taxon>
        <taxon>Ciliophora</taxon>
        <taxon>Postciliodesmatophora</taxon>
        <taxon>Heterotrichea</taxon>
        <taxon>Heterotrichida</taxon>
        <taxon>Blepharismidae</taxon>
        <taxon>Blepharisma</taxon>
    </lineage>
</organism>
<keyword evidence="5 7" id="KW-0378">Hydrolase</keyword>
<evidence type="ECO:0000256" key="2">
    <source>
        <dbReference type="ARBA" id="ARBA00009326"/>
    </source>
</evidence>
<dbReference type="EC" id="3.4.19.12" evidence="8"/>
<proteinExistence type="inferred from homology"/>
<comment type="similarity">
    <text evidence="2 7 8">Belongs to the peptidase C12 family.</text>
</comment>
<dbReference type="GO" id="GO:0004843">
    <property type="term" value="F:cysteine-type deubiquitinase activity"/>
    <property type="evidence" value="ECO:0007669"/>
    <property type="project" value="UniProtKB-UniRule"/>
</dbReference>
<dbReference type="PANTHER" id="PTHR10589">
    <property type="entry name" value="UBIQUITIN CARBOXYL-TERMINAL HYDROLASE"/>
    <property type="match status" value="1"/>
</dbReference>
<dbReference type="PROSITE" id="PS52048">
    <property type="entry name" value="UCH_DOMAIN"/>
    <property type="match status" value="1"/>
</dbReference>
<dbReference type="Gene3D" id="3.40.532.10">
    <property type="entry name" value="Peptidase C12, ubiquitin carboxyl-terminal hydrolase"/>
    <property type="match status" value="1"/>
</dbReference>
<dbReference type="GO" id="GO:0005737">
    <property type="term" value="C:cytoplasm"/>
    <property type="evidence" value="ECO:0007669"/>
    <property type="project" value="TreeGrafter"/>
</dbReference>
<dbReference type="PANTHER" id="PTHR10589:SF17">
    <property type="entry name" value="UBIQUITIN CARBOXYL-TERMINAL HYDROLASE"/>
    <property type="match status" value="1"/>
</dbReference>
<evidence type="ECO:0000256" key="4">
    <source>
        <dbReference type="ARBA" id="ARBA00022786"/>
    </source>
</evidence>
<comment type="catalytic activity">
    <reaction evidence="1 7 8">
        <text>Thiol-dependent hydrolysis of ester, thioester, amide, peptide and isopeptide bonds formed by the C-terminal Gly of ubiquitin (a 76-residue protein attached to proteins as an intracellular targeting signal).</text>
        <dbReference type="EC" id="3.4.19.12"/>
    </reaction>
</comment>
<dbReference type="InterPro" id="IPR038765">
    <property type="entry name" value="Papain-like_cys_pep_sf"/>
</dbReference>
<dbReference type="InterPro" id="IPR036959">
    <property type="entry name" value="Peptidase_C12_UCH_sf"/>
</dbReference>
<evidence type="ECO:0000256" key="3">
    <source>
        <dbReference type="ARBA" id="ARBA00022670"/>
    </source>
</evidence>
<feature type="site" description="Transition state stabilizer" evidence="7">
    <location>
        <position position="69"/>
    </location>
</feature>
<dbReference type="PRINTS" id="PR00707">
    <property type="entry name" value="UBCTHYDRLASE"/>
</dbReference>
<feature type="active site" description="Proton donor" evidence="7">
    <location>
        <position position="147"/>
    </location>
</feature>
<feature type="site" description="Important for enzyme activity" evidence="7">
    <location>
        <position position="169"/>
    </location>
</feature>
<reference evidence="10" key="1">
    <citation type="submission" date="2021-09" db="EMBL/GenBank/DDBJ databases">
        <authorList>
            <consortium name="AG Swart"/>
            <person name="Singh M."/>
            <person name="Singh A."/>
            <person name="Seah K."/>
            <person name="Emmerich C."/>
        </authorList>
    </citation>
    <scope>NUCLEOTIDE SEQUENCE</scope>
    <source>
        <strain evidence="10">ATCC30299</strain>
    </source>
</reference>
<sequence length="204" mass="22374">MNWPALESDPTIFTNYLRTIGLAEFWEFSEIYSMDFEMPAAAIVLAFRTHLPGPIFTGTEVSAPYFIKQISELDAACGILAAIHAIFNAEADLIEGSLIQQLKANIFNKSPLETANIMAGSQEIKQSHQAFAAEGQTNPTTTPITHHFVAVLPGFILFDGGNQSPVQLDIQGEFCVGFFELVKSKIAEGLISEDMNLMVLKMVD</sequence>
<keyword evidence="6 7" id="KW-0788">Thiol protease</keyword>
<evidence type="ECO:0000256" key="7">
    <source>
        <dbReference type="PROSITE-ProRule" id="PRU01393"/>
    </source>
</evidence>
<evidence type="ECO:0000256" key="8">
    <source>
        <dbReference type="RuleBase" id="RU361215"/>
    </source>
</evidence>
<evidence type="ECO:0000256" key="6">
    <source>
        <dbReference type="ARBA" id="ARBA00022807"/>
    </source>
</evidence>
<dbReference type="GO" id="GO:0016579">
    <property type="term" value="P:protein deubiquitination"/>
    <property type="evidence" value="ECO:0007669"/>
    <property type="project" value="TreeGrafter"/>
</dbReference>
<keyword evidence="3 7" id="KW-0645">Protease</keyword>
<dbReference type="EMBL" id="CAJZBQ010000015">
    <property type="protein sequence ID" value="CAG9316048.1"/>
    <property type="molecule type" value="Genomic_DNA"/>
</dbReference>
<keyword evidence="11" id="KW-1185">Reference proteome</keyword>
<evidence type="ECO:0000256" key="1">
    <source>
        <dbReference type="ARBA" id="ARBA00000707"/>
    </source>
</evidence>
<comment type="caution">
    <text evidence="10">The sequence shown here is derived from an EMBL/GenBank/DDBJ whole genome shotgun (WGS) entry which is preliminary data.</text>
</comment>
<evidence type="ECO:0000313" key="11">
    <source>
        <dbReference type="Proteomes" id="UP001162131"/>
    </source>
</evidence>
<dbReference type="InterPro" id="IPR001578">
    <property type="entry name" value="Peptidase_C12_UCH"/>
</dbReference>
<accession>A0AAU9IRF3</accession>
<evidence type="ECO:0000256" key="5">
    <source>
        <dbReference type="ARBA" id="ARBA00022801"/>
    </source>
</evidence>